<keyword evidence="5" id="KW-1185">Reference proteome</keyword>
<dbReference type="GeneID" id="70138170"/>
<evidence type="ECO:0000313" key="5">
    <source>
        <dbReference type="Proteomes" id="UP000758603"/>
    </source>
</evidence>
<dbReference type="PANTHER" id="PTHR10039">
    <property type="entry name" value="AMELOGENIN"/>
    <property type="match status" value="1"/>
</dbReference>
<dbReference type="Proteomes" id="UP000758603">
    <property type="component" value="Unassembled WGS sequence"/>
</dbReference>
<feature type="region of interest" description="Disordered" evidence="2">
    <location>
        <begin position="485"/>
        <end position="541"/>
    </location>
</feature>
<dbReference type="SUPFAM" id="SSF52540">
    <property type="entry name" value="P-loop containing nucleoside triphosphate hydrolases"/>
    <property type="match status" value="1"/>
</dbReference>
<evidence type="ECO:0000313" key="4">
    <source>
        <dbReference type="EMBL" id="KAH6647760.1"/>
    </source>
</evidence>
<proteinExistence type="predicted"/>
<comment type="caution">
    <text evidence="4">The sequence shown here is derived from an EMBL/GenBank/DDBJ whole genome shotgun (WGS) entry which is preliminary data.</text>
</comment>
<feature type="compositionally biased region" description="Basic and acidic residues" evidence="2">
    <location>
        <begin position="515"/>
        <end position="528"/>
    </location>
</feature>
<sequence>MSYPILTEIKERLDAGIKSSGEVNFELGTIQEHVKEIRQGIAISSLSSEAKEQLKSLLVLTEVVYAKVAQERVLKALDFPDKYVRVDAIEKAHSQTFDWIYTDSKRHNENSQSFVKWLATGSGTYHISGKLGSGKSTLMKFLRDHKRTREELQKWAGPGQECPDMIPTVLPDLWKQVTSLPWQASANLQFRAEDARLGFARLLQCRNVYDEHCFCFLIDGLDEYQETHQEDYKAMIELLSDWTSTAPSYVKLCVASREYNVFLNFFDKNKRLRLQDLTRDDMEHYILDRLEASKDKETEDLVPTIVEKANGIFLWVTLVLKSIRARLEDGYSLAIVAEEVKFLPTKLESLFRYLLDSITQSSLKKASQTFSMVNLYQSNKFDFEVPRLDFLSYSFLDEYAEGKNMALINPFPWSETDEPAVLDRKQFAHKRLNGHCKGFLESDENGNIFVEDHGGEISLIKLIEYCDFNNKNEVIELLRSNTTNLSKTKGPQAEEIEKDAAIDCTNEPRGSASESEARPHPNSNRDEGTGAATAPSPKWNRFRPSFAQLQPLLIFLLGKSAPSRSPLVSER</sequence>
<name>A0A9P8RP37_9PEZI</name>
<dbReference type="Gene3D" id="3.40.50.300">
    <property type="entry name" value="P-loop containing nucleotide triphosphate hydrolases"/>
    <property type="match status" value="1"/>
</dbReference>
<keyword evidence="1" id="KW-0677">Repeat</keyword>
<reference evidence="4" key="1">
    <citation type="journal article" date="2021" name="Nat. Commun.">
        <title>Genetic determinants of endophytism in the Arabidopsis root mycobiome.</title>
        <authorList>
            <person name="Mesny F."/>
            <person name="Miyauchi S."/>
            <person name="Thiergart T."/>
            <person name="Pickel B."/>
            <person name="Atanasova L."/>
            <person name="Karlsson M."/>
            <person name="Huettel B."/>
            <person name="Barry K.W."/>
            <person name="Haridas S."/>
            <person name="Chen C."/>
            <person name="Bauer D."/>
            <person name="Andreopoulos W."/>
            <person name="Pangilinan J."/>
            <person name="LaButti K."/>
            <person name="Riley R."/>
            <person name="Lipzen A."/>
            <person name="Clum A."/>
            <person name="Drula E."/>
            <person name="Henrissat B."/>
            <person name="Kohler A."/>
            <person name="Grigoriev I.V."/>
            <person name="Martin F.M."/>
            <person name="Hacquard S."/>
        </authorList>
    </citation>
    <scope>NUCLEOTIDE SEQUENCE</scope>
    <source>
        <strain evidence="4">MPI-SDFR-AT-0073</strain>
    </source>
</reference>
<dbReference type="OrthoDB" id="443402at2759"/>
<organism evidence="4 5">
    <name type="scientific">Truncatella angustata</name>
    <dbReference type="NCBI Taxonomy" id="152316"/>
    <lineage>
        <taxon>Eukaryota</taxon>
        <taxon>Fungi</taxon>
        <taxon>Dikarya</taxon>
        <taxon>Ascomycota</taxon>
        <taxon>Pezizomycotina</taxon>
        <taxon>Sordariomycetes</taxon>
        <taxon>Xylariomycetidae</taxon>
        <taxon>Amphisphaeriales</taxon>
        <taxon>Sporocadaceae</taxon>
        <taxon>Truncatella</taxon>
    </lineage>
</organism>
<protein>
    <recommendedName>
        <fullName evidence="3">Nephrocystin 3-like N-terminal domain-containing protein</fullName>
    </recommendedName>
</protein>
<evidence type="ECO:0000256" key="1">
    <source>
        <dbReference type="ARBA" id="ARBA00022737"/>
    </source>
</evidence>
<feature type="domain" description="Nephrocystin 3-like N-terminal" evidence="3">
    <location>
        <begin position="110"/>
        <end position="257"/>
    </location>
</feature>
<evidence type="ECO:0000256" key="2">
    <source>
        <dbReference type="SAM" id="MobiDB-lite"/>
    </source>
</evidence>
<dbReference type="PANTHER" id="PTHR10039:SF5">
    <property type="entry name" value="NACHT DOMAIN-CONTAINING PROTEIN"/>
    <property type="match status" value="1"/>
</dbReference>
<dbReference type="AlphaFoldDB" id="A0A9P8RP37"/>
<evidence type="ECO:0000259" key="3">
    <source>
        <dbReference type="Pfam" id="PF24883"/>
    </source>
</evidence>
<accession>A0A9P8RP37</accession>
<dbReference type="EMBL" id="JAGPXC010000008">
    <property type="protein sequence ID" value="KAH6647760.1"/>
    <property type="molecule type" value="Genomic_DNA"/>
</dbReference>
<dbReference type="RefSeq" id="XP_045954272.1">
    <property type="nucleotide sequence ID" value="XM_046109279.1"/>
</dbReference>
<dbReference type="Pfam" id="PF24883">
    <property type="entry name" value="NPHP3_N"/>
    <property type="match status" value="1"/>
</dbReference>
<dbReference type="InterPro" id="IPR027417">
    <property type="entry name" value="P-loop_NTPase"/>
</dbReference>
<gene>
    <name evidence="4" type="ORF">BKA67DRAFT_694764</name>
</gene>
<dbReference type="InterPro" id="IPR056884">
    <property type="entry name" value="NPHP3-like_N"/>
</dbReference>